<dbReference type="InterPro" id="IPR001356">
    <property type="entry name" value="HD"/>
</dbReference>
<feature type="region of interest" description="Disordered" evidence="7">
    <location>
        <begin position="316"/>
        <end position="368"/>
    </location>
</feature>
<dbReference type="SUPFAM" id="SSF46689">
    <property type="entry name" value="Homeodomain-like"/>
    <property type="match status" value="1"/>
</dbReference>
<keyword evidence="3 6" id="KW-0238">DNA-binding</keyword>
<protein>
    <recommendedName>
        <fullName evidence="8">Homeobox domain-containing protein</fullName>
    </recommendedName>
</protein>
<dbReference type="InterPro" id="IPR003893">
    <property type="entry name" value="Iroquois_homeo"/>
</dbReference>
<dbReference type="Gene3D" id="1.10.10.60">
    <property type="entry name" value="Homeodomain-like"/>
    <property type="match status" value="1"/>
</dbReference>
<dbReference type="InterPro" id="IPR008422">
    <property type="entry name" value="KN_HD"/>
</dbReference>
<organism evidence="9 10">
    <name type="scientific">Drosophila rhopaloa</name>
    <name type="common">Fruit fly</name>
    <dbReference type="NCBI Taxonomy" id="1041015"/>
    <lineage>
        <taxon>Eukaryota</taxon>
        <taxon>Metazoa</taxon>
        <taxon>Ecdysozoa</taxon>
        <taxon>Arthropoda</taxon>
        <taxon>Hexapoda</taxon>
        <taxon>Insecta</taxon>
        <taxon>Pterygota</taxon>
        <taxon>Neoptera</taxon>
        <taxon>Endopterygota</taxon>
        <taxon>Diptera</taxon>
        <taxon>Brachycera</taxon>
        <taxon>Muscomorpha</taxon>
        <taxon>Ephydroidea</taxon>
        <taxon>Drosophilidae</taxon>
        <taxon>Drosophila</taxon>
        <taxon>Sophophora</taxon>
    </lineage>
</organism>
<feature type="compositionally biased region" description="Gly residues" evidence="7">
    <location>
        <begin position="393"/>
        <end position="406"/>
    </location>
</feature>
<feature type="compositionally biased region" description="Polar residues" evidence="7">
    <location>
        <begin position="546"/>
        <end position="557"/>
    </location>
</feature>
<feature type="compositionally biased region" description="Low complexity" evidence="7">
    <location>
        <begin position="558"/>
        <end position="605"/>
    </location>
</feature>
<evidence type="ECO:0000313" key="9">
    <source>
        <dbReference type="EnsemblMetazoa" id="XP_016990599.2"/>
    </source>
</evidence>
<feature type="region of interest" description="Disordered" evidence="7">
    <location>
        <begin position="546"/>
        <end position="610"/>
    </location>
</feature>
<evidence type="ECO:0000256" key="4">
    <source>
        <dbReference type="ARBA" id="ARBA00023155"/>
    </source>
</evidence>
<feature type="domain" description="Homeobox" evidence="8">
    <location>
        <begin position="252"/>
        <end position="315"/>
    </location>
</feature>
<dbReference type="Proteomes" id="UP001652680">
    <property type="component" value="Unassembled WGS sequence"/>
</dbReference>
<dbReference type="PROSITE" id="PS50071">
    <property type="entry name" value="HOMEOBOX_2"/>
    <property type="match status" value="1"/>
</dbReference>
<feature type="compositionally biased region" description="Basic and acidic residues" evidence="7">
    <location>
        <begin position="336"/>
        <end position="346"/>
    </location>
</feature>
<reference evidence="9" key="2">
    <citation type="submission" date="2025-05" db="UniProtKB">
        <authorList>
            <consortium name="EnsemblMetazoa"/>
        </authorList>
    </citation>
    <scope>IDENTIFICATION</scope>
</reference>
<feature type="DNA-binding region" description="Homeobox" evidence="6">
    <location>
        <begin position="254"/>
        <end position="316"/>
    </location>
</feature>
<feature type="compositionally biased region" description="Basic and acidic residues" evidence="7">
    <location>
        <begin position="316"/>
        <end position="326"/>
    </location>
</feature>
<evidence type="ECO:0000256" key="2">
    <source>
        <dbReference type="ARBA" id="ARBA00008446"/>
    </source>
</evidence>
<reference evidence="10" key="1">
    <citation type="journal article" date="2021" name="Elife">
        <title>Highly contiguous assemblies of 101 drosophilid genomes.</title>
        <authorList>
            <person name="Kim B.Y."/>
            <person name="Wang J.R."/>
            <person name="Miller D.E."/>
            <person name="Barmina O."/>
            <person name="Delaney E."/>
            <person name="Thompson A."/>
            <person name="Comeault A.A."/>
            <person name="Peede D."/>
            <person name="D'Agostino E.R."/>
            <person name="Pelaez J."/>
            <person name="Aguilar J.M."/>
            <person name="Haji D."/>
            <person name="Matsunaga T."/>
            <person name="Armstrong E.E."/>
            <person name="Zych M."/>
            <person name="Ogawa Y."/>
            <person name="Stamenkovic-Radak M."/>
            <person name="Jelic M."/>
            <person name="Veselinovic M.S."/>
            <person name="Tanaskovic M."/>
            <person name="Eric P."/>
            <person name="Gao J.J."/>
            <person name="Katoh T.K."/>
            <person name="Toda M.J."/>
            <person name="Watabe H."/>
            <person name="Watada M."/>
            <person name="Davis J.S."/>
            <person name="Moyle L.C."/>
            <person name="Manoli G."/>
            <person name="Bertolini E."/>
            <person name="Kostal V."/>
            <person name="Hawley R.S."/>
            <person name="Takahashi A."/>
            <person name="Jones C.D."/>
            <person name="Price D.K."/>
            <person name="Whiteman N."/>
            <person name="Kopp A."/>
            <person name="Matute D.R."/>
            <person name="Petrov D.A."/>
        </authorList>
    </citation>
    <scope>NUCLEOTIDE SEQUENCE [LARGE SCALE GENOMIC DNA]</scope>
</reference>
<evidence type="ECO:0000256" key="7">
    <source>
        <dbReference type="SAM" id="MobiDB-lite"/>
    </source>
</evidence>
<keyword evidence="5 6" id="KW-0539">Nucleus</keyword>
<dbReference type="PROSITE" id="PS00027">
    <property type="entry name" value="HOMEOBOX_1"/>
    <property type="match status" value="1"/>
</dbReference>
<evidence type="ECO:0000256" key="1">
    <source>
        <dbReference type="ARBA" id="ARBA00004123"/>
    </source>
</evidence>
<sequence length="711" mass="74859">MAAYTQFGYGGFPSASQLLPPSAQVPTEDASANVNVNEALVMTNAPAMSPTGGQDCQGSQPPGGAGGDASSGALSPNALSQNSNAATVVGAGAGSSAGGGAGGADLATGGSLDGNGVGTTPTAGGAGGGSCCENGRPIMTDPVSGQTVCSCQYDSARLALSSYSRLPAASVGVYGTPYPSTDQNPYQSIGVDSSAFYSPLSNPYGLKDTGAGPEMGAWTSAGLQPTTGYYSYDPMSAYGGLLISNSSYGASYDLAARRKNATRESTATLKAWLNEHKKNPYPTKGEKIMLAIITKMTLTQVSTWFANARRRLKKENKMTWEPKNRTDDDDDALVSDDEKDKEDLEPSKGSQSGSLAKDETKEEEDAIDEDQKCLGQANILRAGFGYPSAGSGGGGYPGGSSSGHPGGYHPYHHQHPAYYQAGQQGMLPFHGEGSKLQQGDLGDPKNQLGRDCGVPIPATKPKIWSLADTVGCKTPPPAYMGHQSMPLQQQQQQQQAQQQQQQQQYPPQDAGRDQQLFNGAAAPYLRPHTTAYGGFLGATTQQLHTTSSNIPYSNMPPQQQQQLQVGGTIHTTGSSSGPLQFHQQQQQQQRQQQLQQLQQQQQSQSTASQRAMGFLEAQPDTPPQTPPNMKVLSGALSLLPTASQAPMIATCRSSNGFGFTSGYPMNFSARIGEYSPRDDYSSGNSSSSSSSSPQLHRNEAMFKPLFKKFTN</sequence>
<dbReference type="InterPro" id="IPR017970">
    <property type="entry name" value="Homeobox_CS"/>
</dbReference>
<accession>A0ABM5I5U8</accession>
<dbReference type="PANTHER" id="PTHR11211">
    <property type="entry name" value="IROQUOIS-CLASS HOMEODOMAIN PROTEIN IRX"/>
    <property type="match status" value="1"/>
</dbReference>
<evidence type="ECO:0000256" key="5">
    <source>
        <dbReference type="ARBA" id="ARBA00023242"/>
    </source>
</evidence>
<proteinExistence type="inferred from homology"/>
<feature type="region of interest" description="Disordered" evidence="7">
    <location>
        <begin position="474"/>
        <end position="514"/>
    </location>
</feature>
<feature type="region of interest" description="Disordered" evidence="7">
    <location>
        <begin position="673"/>
        <end position="711"/>
    </location>
</feature>
<dbReference type="CDD" id="cd00086">
    <property type="entry name" value="homeodomain"/>
    <property type="match status" value="1"/>
</dbReference>
<comment type="similarity">
    <text evidence="2">Belongs to the TALE/IRO homeobox family.</text>
</comment>
<name>A0ABM5I5U8_DRORH</name>
<feature type="compositionally biased region" description="Low complexity" evidence="7">
    <location>
        <begin position="488"/>
        <end position="504"/>
    </location>
</feature>
<dbReference type="SMART" id="SM00389">
    <property type="entry name" value="HOX"/>
    <property type="match status" value="1"/>
</dbReference>
<dbReference type="EnsemblMetazoa" id="XM_017135110.2">
    <property type="protein sequence ID" value="XP_016990599.2"/>
    <property type="gene ID" value="LOC108052667"/>
</dbReference>
<feature type="compositionally biased region" description="Low complexity" evidence="7">
    <location>
        <begin position="416"/>
        <end position="425"/>
    </location>
</feature>
<feature type="compositionally biased region" description="Low complexity" evidence="7">
    <location>
        <begin position="681"/>
        <end position="692"/>
    </location>
</feature>
<keyword evidence="4 6" id="KW-0371">Homeobox</keyword>
<dbReference type="SMART" id="SM00548">
    <property type="entry name" value="IRO"/>
    <property type="match status" value="1"/>
</dbReference>
<gene>
    <name evidence="9" type="primary">108052667</name>
</gene>
<dbReference type="Pfam" id="PF05920">
    <property type="entry name" value="Homeobox_KN"/>
    <property type="match status" value="1"/>
</dbReference>
<dbReference type="PANTHER" id="PTHR11211:SF46">
    <property type="entry name" value="HOMEOBOX PROTEIN ARAUCAN-RELATED"/>
    <property type="match status" value="1"/>
</dbReference>
<evidence type="ECO:0000256" key="3">
    <source>
        <dbReference type="ARBA" id="ARBA00023125"/>
    </source>
</evidence>
<feature type="region of interest" description="Disordered" evidence="7">
    <location>
        <begin position="393"/>
        <end position="454"/>
    </location>
</feature>
<keyword evidence="10" id="KW-1185">Reference proteome</keyword>
<dbReference type="InterPro" id="IPR009057">
    <property type="entry name" value="Homeodomain-like_sf"/>
</dbReference>
<evidence type="ECO:0000259" key="8">
    <source>
        <dbReference type="PROSITE" id="PS50071"/>
    </source>
</evidence>
<evidence type="ECO:0000313" key="10">
    <source>
        <dbReference type="Proteomes" id="UP001652680"/>
    </source>
</evidence>
<feature type="region of interest" description="Disordered" evidence="7">
    <location>
        <begin position="45"/>
        <end position="79"/>
    </location>
</feature>
<evidence type="ECO:0000256" key="6">
    <source>
        <dbReference type="PROSITE-ProRule" id="PRU00108"/>
    </source>
</evidence>
<comment type="subcellular location">
    <subcellularLocation>
        <location evidence="1 6">Nucleus</location>
    </subcellularLocation>
</comment>